<dbReference type="OrthoDB" id="10650199at2759"/>
<feature type="compositionally biased region" description="Polar residues" evidence="1">
    <location>
        <begin position="378"/>
        <end position="388"/>
    </location>
</feature>
<dbReference type="Proteomes" id="UP000001542">
    <property type="component" value="Unassembled WGS sequence"/>
</dbReference>
<reference evidence="2" key="1">
    <citation type="submission" date="2006-10" db="EMBL/GenBank/DDBJ databases">
        <authorList>
            <person name="Amadeo P."/>
            <person name="Zhao Q."/>
            <person name="Wortman J."/>
            <person name="Fraser-Liggett C."/>
            <person name="Carlton J."/>
        </authorList>
    </citation>
    <scope>NUCLEOTIDE SEQUENCE</scope>
    <source>
        <strain evidence="2">G3</strain>
    </source>
</reference>
<feature type="compositionally biased region" description="Polar residues" evidence="1">
    <location>
        <begin position="1"/>
        <end position="21"/>
    </location>
</feature>
<feature type="region of interest" description="Disordered" evidence="1">
    <location>
        <begin position="127"/>
        <end position="183"/>
    </location>
</feature>
<protein>
    <submittedName>
        <fullName evidence="2">Uncharacterized protein</fullName>
    </submittedName>
</protein>
<dbReference type="SMR" id="A2DY36"/>
<feature type="compositionally biased region" description="Basic and acidic residues" evidence="1">
    <location>
        <begin position="423"/>
        <end position="451"/>
    </location>
</feature>
<name>A2DY36_TRIV3</name>
<dbReference type="VEuPathDB" id="TrichDB:TVAG_460620"/>
<dbReference type="AlphaFoldDB" id="A2DY36"/>
<evidence type="ECO:0000256" key="1">
    <source>
        <dbReference type="SAM" id="MobiDB-lite"/>
    </source>
</evidence>
<organism evidence="2 3">
    <name type="scientific">Trichomonas vaginalis (strain ATCC PRA-98 / G3)</name>
    <dbReference type="NCBI Taxonomy" id="412133"/>
    <lineage>
        <taxon>Eukaryota</taxon>
        <taxon>Metamonada</taxon>
        <taxon>Parabasalia</taxon>
        <taxon>Trichomonadida</taxon>
        <taxon>Trichomonadidae</taxon>
        <taxon>Trichomonas</taxon>
    </lineage>
</organism>
<feature type="compositionally biased region" description="Basic and acidic residues" evidence="1">
    <location>
        <begin position="348"/>
        <end position="360"/>
    </location>
</feature>
<keyword evidence="3" id="KW-1185">Reference proteome</keyword>
<feature type="compositionally biased region" description="Basic and acidic residues" evidence="1">
    <location>
        <begin position="153"/>
        <end position="183"/>
    </location>
</feature>
<feature type="region of interest" description="Disordered" evidence="1">
    <location>
        <begin position="1"/>
        <end position="67"/>
    </location>
</feature>
<dbReference type="EMBL" id="DS113267">
    <property type="protein sequence ID" value="EAY14645.1"/>
    <property type="molecule type" value="Genomic_DNA"/>
</dbReference>
<feature type="compositionally biased region" description="Low complexity" evidence="1">
    <location>
        <begin position="389"/>
        <end position="403"/>
    </location>
</feature>
<feature type="compositionally biased region" description="Polar residues" evidence="1">
    <location>
        <begin position="37"/>
        <end position="66"/>
    </location>
</feature>
<proteinExistence type="predicted"/>
<reference evidence="2" key="2">
    <citation type="journal article" date="2007" name="Science">
        <title>Draft genome sequence of the sexually transmitted pathogen Trichomonas vaginalis.</title>
        <authorList>
            <person name="Carlton J.M."/>
            <person name="Hirt R.P."/>
            <person name="Silva J.C."/>
            <person name="Delcher A.L."/>
            <person name="Schatz M."/>
            <person name="Zhao Q."/>
            <person name="Wortman J.R."/>
            <person name="Bidwell S.L."/>
            <person name="Alsmark U.C.M."/>
            <person name="Besteiro S."/>
            <person name="Sicheritz-Ponten T."/>
            <person name="Noel C.J."/>
            <person name="Dacks J.B."/>
            <person name="Foster P.G."/>
            <person name="Simillion C."/>
            <person name="Van de Peer Y."/>
            <person name="Miranda-Saavedra D."/>
            <person name="Barton G.J."/>
            <person name="Westrop G.D."/>
            <person name="Mueller S."/>
            <person name="Dessi D."/>
            <person name="Fiori P.L."/>
            <person name="Ren Q."/>
            <person name="Paulsen I."/>
            <person name="Zhang H."/>
            <person name="Bastida-Corcuera F.D."/>
            <person name="Simoes-Barbosa A."/>
            <person name="Brown M.T."/>
            <person name="Hayes R.D."/>
            <person name="Mukherjee M."/>
            <person name="Okumura C.Y."/>
            <person name="Schneider R."/>
            <person name="Smith A.J."/>
            <person name="Vanacova S."/>
            <person name="Villalvazo M."/>
            <person name="Haas B.J."/>
            <person name="Pertea M."/>
            <person name="Feldblyum T.V."/>
            <person name="Utterback T.R."/>
            <person name="Shu C.L."/>
            <person name="Osoegawa K."/>
            <person name="de Jong P.J."/>
            <person name="Hrdy I."/>
            <person name="Horvathova L."/>
            <person name="Zubacova Z."/>
            <person name="Dolezal P."/>
            <person name="Malik S.B."/>
            <person name="Logsdon J.M. Jr."/>
            <person name="Henze K."/>
            <person name="Gupta A."/>
            <person name="Wang C.C."/>
            <person name="Dunne R.L."/>
            <person name="Upcroft J.A."/>
            <person name="Upcroft P."/>
            <person name="White O."/>
            <person name="Salzberg S.L."/>
            <person name="Tang P."/>
            <person name="Chiu C.-H."/>
            <person name="Lee Y.-S."/>
            <person name="Embley T.M."/>
            <person name="Coombs G.H."/>
            <person name="Mottram J.C."/>
            <person name="Tachezy J."/>
            <person name="Fraser-Liggett C.M."/>
            <person name="Johnson P.J."/>
        </authorList>
    </citation>
    <scope>NUCLEOTIDE SEQUENCE [LARGE SCALE GENOMIC DNA]</scope>
    <source>
        <strain evidence="2">G3</strain>
    </source>
</reference>
<feature type="compositionally biased region" description="Polar residues" evidence="1">
    <location>
        <begin position="314"/>
        <end position="330"/>
    </location>
</feature>
<evidence type="ECO:0000313" key="2">
    <source>
        <dbReference type="EMBL" id="EAY14645.1"/>
    </source>
</evidence>
<dbReference type="PANTHER" id="PTHR47026:SF2">
    <property type="entry name" value="FLAGELLAR ASSOCIATED PROTEIN"/>
    <property type="match status" value="1"/>
</dbReference>
<gene>
    <name evidence="2" type="ORF">TVAG_460620</name>
</gene>
<dbReference type="PANTHER" id="PTHR47026">
    <property type="entry name" value="PIGMENTOSA GTPASE REGULATOR-LIKE PROTEIN, PUTATIVE-RELATED"/>
    <property type="match status" value="1"/>
</dbReference>
<sequence>MSATSNSRPVNNNQRSSQNYIQEGANRMRQNAVFKRIQQQNRAQSAQKTSNNRQQSNHQNTSSNVDQGEMEQFRNDLKGGSNVSEIPAEKLQPLNSYLREYAQNCANNEDYDEAETTKSLADKVLQEYEKRSNDKNSKDRGTEEMGSVDMEEFDRRCKEELQQHDEETNQKVANLEKQHQKDKEDFEKKWSEEMPNKYRKPSQHLLQLKNIEKALANSGEYARAKSIHSEVEALQNQEQQQAQEALIRDYNFACRRLERQQAKAKDTLLASRAHTRTLLETRQETERQSALNRANVIKTRQNEAPRYRPVVTAATGTRSFSRSGEQSSGKNDILLPPLRPPNDPQLVEESRRKQREENKKKLAYQKKNAEMTLARVSLTPSETTSQENTAPSSKASSPTSSKAKSTDRFKPDINVVDNALEANGKDDTPEENNKESEEMPQEEQKEDKETQPEQNNGFSLSQAIEDKVEKMTDPDSKPEQDNENKDGNQQPQKPADDAVPLVNLLPPPNEK</sequence>
<dbReference type="InParanoid" id="A2DY36"/>
<accession>A2DY36</accession>
<feature type="compositionally biased region" description="Basic and acidic residues" evidence="1">
    <location>
        <begin position="464"/>
        <end position="486"/>
    </location>
</feature>
<feature type="region of interest" description="Disordered" evidence="1">
    <location>
        <begin position="281"/>
        <end position="511"/>
    </location>
</feature>
<feature type="compositionally biased region" description="Basic and acidic residues" evidence="1">
    <location>
        <begin position="127"/>
        <end position="143"/>
    </location>
</feature>
<evidence type="ECO:0000313" key="3">
    <source>
        <dbReference type="Proteomes" id="UP000001542"/>
    </source>
</evidence>
<dbReference type="VEuPathDB" id="TrichDB:TVAGG3_0290080"/>
<feature type="compositionally biased region" description="Polar residues" evidence="1">
    <location>
        <begin position="452"/>
        <end position="462"/>
    </location>
</feature>